<comment type="caution">
    <text evidence="1">The sequence shown here is derived from an EMBL/GenBank/DDBJ whole genome shotgun (WGS) entry which is preliminary data.</text>
</comment>
<dbReference type="EMBL" id="ACYG01000024">
    <property type="protein sequence ID" value="EEV17615.1"/>
    <property type="molecule type" value="Genomic_DNA"/>
</dbReference>
<sequence>MYRNALCSSRNRANLIRIRSVNLGDEILKAWASSLSPHKFKATASDLKFRGADLSGEIRASVALLTATKF</sequence>
<dbReference type="Proteomes" id="UP000005709">
    <property type="component" value="Unassembled WGS sequence"/>
</dbReference>
<keyword evidence="2" id="KW-1185">Reference proteome</keyword>
<reference evidence="1 2" key="1">
    <citation type="submission" date="2009-07" db="EMBL/GenBank/DDBJ databases">
        <authorList>
            <person name="Madupu R."/>
            <person name="Sebastian Y."/>
            <person name="Durkin A.S."/>
            <person name="Torralba M."/>
            <person name="Methe B."/>
            <person name="Sutton G.G."/>
            <person name="Strausberg R.L."/>
            <person name="Nelson K.E."/>
        </authorList>
    </citation>
    <scope>NUCLEOTIDE SEQUENCE [LARGE SCALE GENOMIC DNA]</scope>
    <source>
        <strain evidence="1 2">RM3268</strain>
    </source>
</reference>
<protein>
    <submittedName>
        <fullName evidence="1">Uncharacterized protein</fullName>
    </submittedName>
</protein>
<gene>
    <name evidence="1" type="ORF">CAMGR0001_0446</name>
</gene>
<evidence type="ECO:0000313" key="1">
    <source>
        <dbReference type="EMBL" id="EEV17615.1"/>
    </source>
</evidence>
<organism evidence="1 2">
    <name type="scientific">Campylobacter gracilis RM3268</name>
    <dbReference type="NCBI Taxonomy" id="553220"/>
    <lineage>
        <taxon>Bacteria</taxon>
        <taxon>Pseudomonadati</taxon>
        <taxon>Campylobacterota</taxon>
        <taxon>Epsilonproteobacteria</taxon>
        <taxon>Campylobacterales</taxon>
        <taxon>Campylobacteraceae</taxon>
        <taxon>Campylobacter</taxon>
    </lineage>
</organism>
<proteinExistence type="predicted"/>
<name>C8PHK1_9BACT</name>
<accession>C8PHK1</accession>
<evidence type="ECO:0000313" key="2">
    <source>
        <dbReference type="Proteomes" id="UP000005709"/>
    </source>
</evidence>
<dbReference type="AlphaFoldDB" id="C8PHK1"/>